<gene>
    <name evidence="7" type="ORF">SAMN02745134_02298</name>
</gene>
<keyword evidence="5 6" id="KW-0472">Membrane</keyword>
<feature type="transmembrane region" description="Helical" evidence="6">
    <location>
        <begin position="345"/>
        <end position="363"/>
    </location>
</feature>
<keyword evidence="3" id="KW-0133">Cell shape</keyword>
<dbReference type="STRING" id="1121291.SAMN02745134_02298"/>
<evidence type="ECO:0000313" key="7">
    <source>
        <dbReference type="EMBL" id="SMC24774.1"/>
    </source>
</evidence>
<dbReference type="PANTHER" id="PTHR30474:SF1">
    <property type="entry name" value="PEPTIDOGLYCAN GLYCOSYLTRANSFERASE MRDB"/>
    <property type="match status" value="1"/>
</dbReference>
<feature type="transmembrane region" description="Helical" evidence="6">
    <location>
        <begin position="105"/>
        <end position="125"/>
    </location>
</feature>
<feature type="transmembrane region" description="Helical" evidence="6">
    <location>
        <begin position="73"/>
        <end position="93"/>
    </location>
</feature>
<keyword evidence="2 6" id="KW-0812">Transmembrane</keyword>
<dbReference type="InterPro" id="IPR011923">
    <property type="entry name" value="RodA/MrdB"/>
</dbReference>
<organism evidence="7 8">
    <name type="scientific">Clostridium acidisoli DSM 12555</name>
    <dbReference type="NCBI Taxonomy" id="1121291"/>
    <lineage>
        <taxon>Bacteria</taxon>
        <taxon>Bacillati</taxon>
        <taxon>Bacillota</taxon>
        <taxon>Clostridia</taxon>
        <taxon>Eubacteriales</taxon>
        <taxon>Clostridiaceae</taxon>
        <taxon>Clostridium</taxon>
    </lineage>
</organism>
<dbReference type="Pfam" id="PF01098">
    <property type="entry name" value="FTSW_RODA_SPOVE"/>
    <property type="match status" value="1"/>
</dbReference>
<dbReference type="RefSeq" id="WP_084116124.1">
    <property type="nucleotide sequence ID" value="NZ_FWXH01000007.1"/>
</dbReference>
<keyword evidence="8" id="KW-1185">Reference proteome</keyword>
<evidence type="ECO:0000256" key="1">
    <source>
        <dbReference type="ARBA" id="ARBA00004141"/>
    </source>
</evidence>
<feature type="transmembrane region" description="Helical" evidence="6">
    <location>
        <begin position="46"/>
        <end position="66"/>
    </location>
</feature>
<protein>
    <submittedName>
        <fullName evidence="7">Rod shape determining protein RodA</fullName>
    </submittedName>
</protein>
<dbReference type="GO" id="GO:0015648">
    <property type="term" value="F:lipid-linked peptidoglycan transporter activity"/>
    <property type="evidence" value="ECO:0007669"/>
    <property type="project" value="TreeGrafter"/>
</dbReference>
<evidence type="ECO:0000313" key="8">
    <source>
        <dbReference type="Proteomes" id="UP000192468"/>
    </source>
</evidence>
<dbReference type="GO" id="GO:0008360">
    <property type="term" value="P:regulation of cell shape"/>
    <property type="evidence" value="ECO:0007669"/>
    <property type="project" value="UniProtKB-KW"/>
</dbReference>
<proteinExistence type="predicted"/>
<dbReference type="NCBIfam" id="TIGR02210">
    <property type="entry name" value="rodA_shape"/>
    <property type="match status" value="1"/>
</dbReference>
<feature type="transmembrane region" description="Helical" evidence="6">
    <location>
        <begin position="303"/>
        <end position="325"/>
    </location>
</feature>
<accession>A0A1W1XLQ6</accession>
<keyword evidence="4 6" id="KW-1133">Transmembrane helix</keyword>
<evidence type="ECO:0000256" key="5">
    <source>
        <dbReference type="ARBA" id="ARBA00023136"/>
    </source>
</evidence>
<evidence type="ECO:0000256" key="4">
    <source>
        <dbReference type="ARBA" id="ARBA00022989"/>
    </source>
</evidence>
<dbReference type="OrthoDB" id="9812661at2"/>
<reference evidence="7 8" key="1">
    <citation type="submission" date="2017-04" db="EMBL/GenBank/DDBJ databases">
        <authorList>
            <person name="Afonso C.L."/>
            <person name="Miller P.J."/>
            <person name="Scott M.A."/>
            <person name="Spackman E."/>
            <person name="Goraichik I."/>
            <person name="Dimitrov K.M."/>
            <person name="Suarez D.L."/>
            <person name="Swayne D.E."/>
        </authorList>
    </citation>
    <scope>NUCLEOTIDE SEQUENCE [LARGE SCALE GENOMIC DNA]</scope>
    <source>
        <strain evidence="7 8">DSM 12555</strain>
    </source>
</reference>
<feature type="transmembrane region" description="Helical" evidence="6">
    <location>
        <begin position="16"/>
        <end position="34"/>
    </location>
</feature>
<dbReference type="InterPro" id="IPR001182">
    <property type="entry name" value="FtsW/RodA"/>
</dbReference>
<sequence>MKKWVIDKRLLKQADFSILIIALIISVFGALNVYSASRASYGTHYLIAQFVGIGMSLIVVYVILLLDYSFMSNYATVFYWIGNMLLFYTAFHSEAVKGANSWMKVGGQSFAPVGFFQVILTIFIARKISDMDGEVNNLKNFSILMLYTLIPVLLVYKQPNLGEAIICLCIALGIIFISGIDLKIIYASVAIVVPFVLILWNSSLLKAYQKARITSLFNPTGNEQGSGYQLANSLVAIGSGGLFGKGFLKGTQVSGGYIPEDHTDFIFAVVGEEWGIIGAVALLILYALLLYKILKIGIQSKDLLGRLICIGTFSSLTFSIFQNIAMTIGLAPIAGIPLPFMSHGNSFIFSNFMAIALVMNVGMRKKKINF</sequence>
<evidence type="ECO:0000256" key="6">
    <source>
        <dbReference type="SAM" id="Phobius"/>
    </source>
</evidence>
<feature type="transmembrane region" description="Helical" evidence="6">
    <location>
        <begin position="184"/>
        <end position="202"/>
    </location>
</feature>
<dbReference type="GO" id="GO:0005886">
    <property type="term" value="C:plasma membrane"/>
    <property type="evidence" value="ECO:0007669"/>
    <property type="project" value="TreeGrafter"/>
</dbReference>
<dbReference type="EMBL" id="FWXH01000007">
    <property type="protein sequence ID" value="SMC24774.1"/>
    <property type="molecule type" value="Genomic_DNA"/>
</dbReference>
<feature type="transmembrane region" description="Helical" evidence="6">
    <location>
        <begin position="274"/>
        <end position="291"/>
    </location>
</feature>
<comment type="subcellular location">
    <subcellularLocation>
        <location evidence="1">Membrane</location>
        <topology evidence="1">Multi-pass membrane protein</topology>
    </subcellularLocation>
</comment>
<dbReference type="AlphaFoldDB" id="A0A1W1XLQ6"/>
<evidence type="ECO:0000256" key="3">
    <source>
        <dbReference type="ARBA" id="ARBA00022960"/>
    </source>
</evidence>
<dbReference type="GO" id="GO:0051301">
    <property type="term" value="P:cell division"/>
    <property type="evidence" value="ECO:0007669"/>
    <property type="project" value="InterPro"/>
</dbReference>
<dbReference type="PANTHER" id="PTHR30474">
    <property type="entry name" value="CELL CYCLE PROTEIN"/>
    <property type="match status" value="1"/>
</dbReference>
<evidence type="ECO:0000256" key="2">
    <source>
        <dbReference type="ARBA" id="ARBA00022692"/>
    </source>
</evidence>
<dbReference type="Proteomes" id="UP000192468">
    <property type="component" value="Unassembled WGS sequence"/>
</dbReference>
<name>A0A1W1XLQ6_9CLOT</name>
<feature type="transmembrane region" description="Helical" evidence="6">
    <location>
        <begin position="161"/>
        <end position="177"/>
    </location>
</feature>
<dbReference type="GO" id="GO:0032153">
    <property type="term" value="C:cell division site"/>
    <property type="evidence" value="ECO:0007669"/>
    <property type="project" value="TreeGrafter"/>
</dbReference>
<feature type="transmembrane region" description="Helical" evidence="6">
    <location>
        <begin position="137"/>
        <end position="155"/>
    </location>
</feature>